<feature type="domain" description="UPF0029" evidence="3">
    <location>
        <begin position="143"/>
        <end position="198"/>
    </location>
</feature>
<evidence type="ECO:0000259" key="2">
    <source>
        <dbReference type="Pfam" id="PF01205"/>
    </source>
</evidence>
<evidence type="ECO:0000256" key="1">
    <source>
        <dbReference type="ARBA" id="ARBA00007665"/>
    </source>
</evidence>
<gene>
    <name evidence="4" type="ORF">VCB98_02790</name>
</gene>
<dbReference type="RefSeq" id="WP_346050260.1">
    <property type="nucleotide sequence ID" value="NZ_JAYGII010000003.1"/>
</dbReference>
<dbReference type="SUPFAM" id="SSF54211">
    <property type="entry name" value="Ribosomal protein S5 domain 2-like"/>
    <property type="match status" value="1"/>
</dbReference>
<dbReference type="Pfam" id="PF09186">
    <property type="entry name" value="DUF1949"/>
    <property type="match status" value="1"/>
</dbReference>
<dbReference type="Gene3D" id="3.30.230.30">
    <property type="entry name" value="Impact, N-terminal domain"/>
    <property type="match status" value="1"/>
</dbReference>
<dbReference type="AlphaFoldDB" id="A0AAP6JD83"/>
<dbReference type="InterPro" id="IPR036956">
    <property type="entry name" value="Impact_N_sf"/>
</dbReference>
<reference evidence="4 5" key="1">
    <citation type="submission" date="2023-12" db="EMBL/GenBank/DDBJ databases">
        <title>Whole-genome sequencing of halo(alkali)philic microorganisms from hypersaline lakes.</title>
        <authorList>
            <person name="Sorokin D.Y."/>
            <person name="Merkel A.Y."/>
            <person name="Messina E."/>
            <person name="Yakimov M."/>
        </authorList>
    </citation>
    <scope>NUCLEOTIDE SEQUENCE [LARGE SCALE GENOMIC DNA]</scope>
    <source>
        <strain evidence="4 5">AB-CW1</strain>
    </source>
</reference>
<dbReference type="Proteomes" id="UP001302316">
    <property type="component" value="Unassembled WGS sequence"/>
</dbReference>
<dbReference type="NCBIfam" id="TIGR00257">
    <property type="entry name" value="IMPACT_YIGZ"/>
    <property type="match status" value="1"/>
</dbReference>
<dbReference type="GO" id="GO:0032561">
    <property type="term" value="F:guanyl ribonucleotide binding"/>
    <property type="evidence" value="ECO:0007669"/>
    <property type="project" value="UniProtKB-ARBA"/>
</dbReference>
<evidence type="ECO:0000313" key="5">
    <source>
        <dbReference type="Proteomes" id="UP001302316"/>
    </source>
</evidence>
<dbReference type="PANTHER" id="PTHR16301:SF20">
    <property type="entry name" value="IMPACT FAMILY MEMBER YIGZ"/>
    <property type="match status" value="1"/>
</dbReference>
<dbReference type="EMBL" id="JAYGII010000003">
    <property type="protein sequence ID" value="MEA5444740.1"/>
    <property type="molecule type" value="Genomic_DNA"/>
</dbReference>
<organism evidence="4 5">
    <name type="scientific">Natronospira elongata</name>
    <dbReference type="NCBI Taxonomy" id="3110268"/>
    <lineage>
        <taxon>Bacteria</taxon>
        <taxon>Pseudomonadati</taxon>
        <taxon>Pseudomonadota</taxon>
        <taxon>Gammaproteobacteria</taxon>
        <taxon>Natronospirales</taxon>
        <taxon>Natronospiraceae</taxon>
        <taxon>Natronospira</taxon>
    </lineage>
</organism>
<dbReference type="PROSITE" id="PS00910">
    <property type="entry name" value="UPF0029"/>
    <property type="match status" value="1"/>
</dbReference>
<keyword evidence="5" id="KW-1185">Reference proteome</keyword>
<dbReference type="Gene3D" id="3.30.70.240">
    <property type="match status" value="1"/>
</dbReference>
<evidence type="ECO:0000313" key="4">
    <source>
        <dbReference type="EMBL" id="MEA5444740.1"/>
    </source>
</evidence>
<dbReference type="InterPro" id="IPR035647">
    <property type="entry name" value="EFG_III/V"/>
</dbReference>
<dbReference type="InterPro" id="IPR001498">
    <property type="entry name" value="Impact_N"/>
</dbReference>
<dbReference type="Pfam" id="PF01205">
    <property type="entry name" value="Impact_N"/>
    <property type="match status" value="1"/>
</dbReference>
<dbReference type="GO" id="GO:0006446">
    <property type="term" value="P:regulation of translational initiation"/>
    <property type="evidence" value="ECO:0007669"/>
    <property type="project" value="TreeGrafter"/>
</dbReference>
<comment type="similarity">
    <text evidence="1">Belongs to the IMPACT family.</text>
</comment>
<dbReference type="PANTHER" id="PTHR16301">
    <property type="entry name" value="IMPACT-RELATED"/>
    <property type="match status" value="1"/>
</dbReference>
<feature type="domain" description="Impact N-terminal" evidence="2">
    <location>
        <begin position="20"/>
        <end position="127"/>
    </location>
</feature>
<dbReference type="InterPro" id="IPR023582">
    <property type="entry name" value="Impact"/>
</dbReference>
<dbReference type="GO" id="GO:0017111">
    <property type="term" value="F:ribonucleoside triphosphate phosphatase activity"/>
    <property type="evidence" value="ECO:0007669"/>
    <property type="project" value="UniProtKB-ARBA"/>
</dbReference>
<comment type="caution">
    <text evidence="4">The sequence shown here is derived from an EMBL/GenBank/DDBJ whole genome shotgun (WGS) entry which is preliminary data.</text>
</comment>
<accession>A0AAP6JD83</accession>
<proteinExistence type="inferred from homology"/>
<dbReference type="GO" id="GO:0005737">
    <property type="term" value="C:cytoplasm"/>
    <property type="evidence" value="ECO:0007669"/>
    <property type="project" value="TreeGrafter"/>
</dbReference>
<dbReference type="SUPFAM" id="SSF54980">
    <property type="entry name" value="EF-G C-terminal domain-like"/>
    <property type="match status" value="1"/>
</dbReference>
<evidence type="ECO:0000259" key="3">
    <source>
        <dbReference type="Pfam" id="PF09186"/>
    </source>
</evidence>
<name>A0AAP6JD83_9GAMM</name>
<protein>
    <submittedName>
        <fullName evidence="4">YigZ family protein</fullName>
    </submittedName>
</protein>
<dbReference type="InterPro" id="IPR020568">
    <property type="entry name" value="Ribosomal_Su5_D2-typ_SF"/>
</dbReference>
<dbReference type="InterPro" id="IPR020569">
    <property type="entry name" value="UPF0029_Impact_CS"/>
</dbReference>
<dbReference type="InterPro" id="IPR015269">
    <property type="entry name" value="UPF0029_Impact_C"/>
</dbReference>
<sequence length="210" mass="23127">MSETPYQHPAGSVETELEIKRSRFITRLGRADSRAAAMAFVEDCRRRYPDARHVCWAFVAGNPLGGAEMGSHDAGEPAGTAGRPMLSVLEHKGLGDTVVVVIRYFGGIKLGAGGLVRAYGAAVQRALDATELSWREPSRELQLVLDFEHESLVRRQLLAHEAQALEVDYGERVHIRAQLPARCLSALDNELTQASSGRIEIKLEDESRHE</sequence>
<dbReference type="GO" id="GO:0043168">
    <property type="term" value="F:anion binding"/>
    <property type="evidence" value="ECO:0007669"/>
    <property type="project" value="UniProtKB-ARBA"/>
</dbReference>
<dbReference type="InterPro" id="IPR015796">
    <property type="entry name" value="Impact_YigZ-like"/>
</dbReference>